<evidence type="ECO:0000313" key="4">
    <source>
        <dbReference type="EMBL" id="PRT55128.1"/>
    </source>
</evidence>
<feature type="domain" description="RRM" evidence="3">
    <location>
        <begin position="29"/>
        <end position="107"/>
    </location>
</feature>
<dbReference type="InterPro" id="IPR000504">
    <property type="entry name" value="RRM_dom"/>
</dbReference>
<evidence type="ECO:0000256" key="2">
    <source>
        <dbReference type="PROSITE-ProRule" id="PRU00176"/>
    </source>
</evidence>
<dbReference type="SMART" id="SM00360">
    <property type="entry name" value="RRM"/>
    <property type="match status" value="1"/>
</dbReference>
<organism evidence="4 5">
    <name type="scientific">Wickerhamiella sorbophila</name>
    <dbReference type="NCBI Taxonomy" id="45607"/>
    <lineage>
        <taxon>Eukaryota</taxon>
        <taxon>Fungi</taxon>
        <taxon>Dikarya</taxon>
        <taxon>Ascomycota</taxon>
        <taxon>Saccharomycotina</taxon>
        <taxon>Dipodascomycetes</taxon>
        <taxon>Dipodascales</taxon>
        <taxon>Trichomonascaceae</taxon>
        <taxon>Wickerhamiella</taxon>
    </lineage>
</organism>
<accession>A0A2T0FJF8</accession>
<dbReference type="SUPFAM" id="SSF54928">
    <property type="entry name" value="RNA-binding domain, RBD"/>
    <property type="match status" value="1"/>
</dbReference>
<reference evidence="4 5" key="1">
    <citation type="submission" date="2017-04" db="EMBL/GenBank/DDBJ databases">
        <title>Genome sequencing of [Candida] sorbophila.</title>
        <authorList>
            <person name="Ahn J.O."/>
        </authorList>
    </citation>
    <scope>NUCLEOTIDE SEQUENCE [LARGE SCALE GENOMIC DNA]</scope>
    <source>
        <strain evidence="4 5">DS02</strain>
    </source>
</reference>
<dbReference type="GO" id="GO:0071011">
    <property type="term" value="C:precatalytic spliceosome"/>
    <property type="evidence" value="ECO:0007669"/>
    <property type="project" value="TreeGrafter"/>
</dbReference>
<dbReference type="AlphaFoldDB" id="A0A2T0FJF8"/>
<dbReference type="STRING" id="45607.A0A2T0FJF8"/>
<comment type="caution">
    <text evidence="4">The sequence shown here is derived from an EMBL/GenBank/DDBJ whole genome shotgun (WGS) entry which is preliminary data.</text>
</comment>
<dbReference type="InterPro" id="IPR051847">
    <property type="entry name" value="RNA_proc/Spliceosome_comp"/>
</dbReference>
<protein>
    <submittedName>
        <fullName evidence="4">RNA-binding motif protein, X-linked 2</fullName>
    </submittedName>
</protein>
<dbReference type="PANTHER" id="PTHR45880:SF1">
    <property type="entry name" value="RNA-BINDING MOTIF PROTEIN, X-LINKED 2"/>
    <property type="match status" value="1"/>
</dbReference>
<dbReference type="EMBL" id="NDIQ01000021">
    <property type="protein sequence ID" value="PRT55128.1"/>
    <property type="molecule type" value="Genomic_DNA"/>
</dbReference>
<dbReference type="GeneID" id="36516496"/>
<dbReference type="GO" id="GO:0005686">
    <property type="term" value="C:U2 snRNP"/>
    <property type="evidence" value="ECO:0007669"/>
    <property type="project" value="TreeGrafter"/>
</dbReference>
<evidence type="ECO:0000256" key="1">
    <source>
        <dbReference type="ARBA" id="ARBA00022884"/>
    </source>
</evidence>
<dbReference type="Gene3D" id="3.30.70.330">
    <property type="match status" value="1"/>
</dbReference>
<proteinExistence type="predicted"/>
<dbReference type="GO" id="GO:0003723">
    <property type="term" value="F:RNA binding"/>
    <property type="evidence" value="ECO:0007669"/>
    <property type="project" value="UniProtKB-UniRule"/>
</dbReference>
<dbReference type="InterPro" id="IPR035979">
    <property type="entry name" value="RBD_domain_sf"/>
</dbReference>
<dbReference type="GO" id="GO:0071013">
    <property type="term" value="C:catalytic step 2 spliceosome"/>
    <property type="evidence" value="ECO:0007669"/>
    <property type="project" value="TreeGrafter"/>
</dbReference>
<keyword evidence="1 2" id="KW-0694">RNA-binding</keyword>
<evidence type="ECO:0000313" key="5">
    <source>
        <dbReference type="Proteomes" id="UP000238350"/>
    </source>
</evidence>
<dbReference type="PROSITE" id="PS50102">
    <property type="entry name" value="RRM"/>
    <property type="match status" value="1"/>
</dbReference>
<sequence length="131" mass="15036">MRIDDLNQLELDNKVPPESSWHNDYNDTPYVYVSGFPKEMTEGDLVILFSQYGTPTHVVIVRDKATGRSKGYGFLRYEDQRSTVLAIDNFNGIRILGNTLKVDHARYKHKPDESIPPLHVLYDDPSLKDVL</sequence>
<dbReference type="InterPro" id="IPR012677">
    <property type="entry name" value="Nucleotide-bd_a/b_plait_sf"/>
</dbReference>
<name>A0A2T0FJF8_9ASCO</name>
<dbReference type="RefSeq" id="XP_024665073.1">
    <property type="nucleotide sequence ID" value="XM_024809305.1"/>
</dbReference>
<dbReference type="OrthoDB" id="2573941at2759"/>
<keyword evidence="5" id="KW-1185">Reference proteome</keyword>
<dbReference type="Proteomes" id="UP000238350">
    <property type="component" value="Unassembled WGS sequence"/>
</dbReference>
<gene>
    <name evidence="4" type="ORF">B9G98_02748</name>
</gene>
<dbReference type="PANTHER" id="PTHR45880">
    <property type="entry name" value="RNA-BINDING MOTIF PROTEIN, X-LINKED 2"/>
    <property type="match status" value="1"/>
</dbReference>
<evidence type="ECO:0000259" key="3">
    <source>
        <dbReference type="PROSITE" id="PS50102"/>
    </source>
</evidence>
<dbReference type="Pfam" id="PF00076">
    <property type="entry name" value="RRM_1"/>
    <property type="match status" value="1"/>
</dbReference>
<dbReference type="GO" id="GO:0000398">
    <property type="term" value="P:mRNA splicing, via spliceosome"/>
    <property type="evidence" value="ECO:0007669"/>
    <property type="project" value="TreeGrafter"/>
</dbReference>